<evidence type="ECO:0000313" key="3">
    <source>
        <dbReference type="Proteomes" id="UP000255265"/>
    </source>
</evidence>
<dbReference type="EMBL" id="QQAV01000004">
    <property type="protein sequence ID" value="RDI25114.1"/>
    <property type="molecule type" value="Genomic_DNA"/>
</dbReference>
<feature type="transmembrane region" description="Helical" evidence="1">
    <location>
        <begin position="15"/>
        <end position="33"/>
    </location>
</feature>
<keyword evidence="1" id="KW-0812">Transmembrane</keyword>
<evidence type="ECO:0000256" key="1">
    <source>
        <dbReference type="SAM" id="Phobius"/>
    </source>
</evidence>
<dbReference type="AlphaFoldDB" id="A0A370FHJ0"/>
<keyword evidence="1" id="KW-1133">Transmembrane helix</keyword>
<name>A0A370FHJ0_9BURK</name>
<protein>
    <submittedName>
        <fullName evidence="2">Uncharacterized protein</fullName>
    </submittedName>
</protein>
<dbReference type="Proteomes" id="UP000255265">
    <property type="component" value="Unassembled WGS sequence"/>
</dbReference>
<keyword evidence="3" id="KW-1185">Reference proteome</keyword>
<reference evidence="2 3" key="1">
    <citation type="submission" date="2018-07" db="EMBL/GenBank/DDBJ databases">
        <title>Genomic Encyclopedia of Type Strains, Phase IV (KMG-IV): sequencing the most valuable type-strain genomes for metagenomic binning, comparative biology and taxonomic classification.</title>
        <authorList>
            <person name="Goeker M."/>
        </authorList>
    </citation>
    <scope>NUCLEOTIDE SEQUENCE [LARGE SCALE GENOMIC DNA]</scope>
    <source>
        <strain evidence="2 3">DSM 21352</strain>
    </source>
</reference>
<evidence type="ECO:0000313" key="2">
    <source>
        <dbReference type="EMBL" id="RDI25114.1"/>
    </source>
</evidence>
<comment type="caution">
    <text evidence="2">The sequence shown here is derived from an EMBL/GenBank/DDBJ whole genome shotgun (WGS) entry which is preliminary data.</text>
</comment>
<proteinExistence type="predicted"/>
<accession>A0A370FHJ0</accession>
<sequence>MDHKQYAARRRADRIGKTILAVLAVCLVVLIAVRMV</sequence>
<organism evidence="2 3">
    <name type="scientific">Pseudacidovorax intermedius</name>
    <dbReference type="NCBI Taxonomy" id="433924"/>
    <lineage>
        <taxon>Bacteria</taxon>
        <taxon>Pseudomonadati</taxon>
        <taxon>Pseudomonadota</taxon>
        <taxon>Betaproteobacteria</taxon>
        <taxon>Burkholderiales</taxon>
        <taxon>Comamonadaceae</taxon>
        <taxon>Pseudacidovorax</taxon>
    </lineage>
</organism>
<keyword evidence="1" id="KW-0472">Membrane</keyword>
<gene>
    <name evidence="2" type="ORF">DFR41_104169</name>
</gene>